<evidence type="ECO:0000313" key="2">
    <source>
        <dbReference type="Proteomes" id="UP000290408"/>
    </source>
</evidence>
<sequence>MEAIAVGQITISTEVAKQWIHDYTAPEKLASKKPYAYPGYDTLDTGSGNSELNDGDLLAPILLNAPPSVSAFSDFRP</sequence>
<dbReference type="RefSeq" id="WP_130629489.1">
    <property type="nucleotide sequence ID" value="NZ_CP036164.1"/>
</dbReference>
<evidence type="ECO:0000313" key="1">
    <source>
        <dbReference type="EMBL" id="QBF46265.1"/>
    </source>
</evidence>
<proteinExistence type="predicted"/>
<dbReference type="OrthoDB" id="5178186at2"/>
<accession>A0A4P6MWM5</accession>
<dbReference type="Proteomes" id="UP000290408">
    <property type="component" value="Chromosome"/>
</dbReference>
<name>A0A4P6MWM5_9MICO</name>
<keyword evidence="2" id="KW-1185">Reference proteome</keyword>
<organism evidence="1 2">
    <name type="scientific">Janibacter limosus</name>
    <dbReference type="NCBI Taxonomy" id="53458"/>
    <lineage>
        <taxon>Bacteria</taxon>
        <taxon>Bacillati</taxon>
        <taxon>Actinomycetota</taxon>
        <taxon>Actinomycetes</taxon>
        <taxon>Micrococcales</taxon>
        <taxon>Intrasporangiaceae</taxon>
        <taxon>Janibacter</taxon>
    </lineage>
</organism>
<protein>
    <submittedName>
        <fullName evidence="1">Uncharacterized protein</fullName>
    </submittedName>
</protein>
<dbReference type="AlphaFoldDB" id="A0A4P6MWM5"/>
<dbReference type="EMBL" id="CP036164">
    <property type="protein sequence ID" value="QBF46265.1"/>
    <property type="molecule type" value="Genomic_DNA"/>
</dbReference>
<gene>
    <name evidence="1" type="ORF">EXU32_08365</name>
</gene>
<dbReference type="KEGG" id="jli:EXU32_08365"/>
<reference evidence="1 2" key="1">
    <citation type="submission" date="2019-02" db="EMBL/GenBank/DDBJ databases">
        <title>Genomic data mining of an Antarctic deep-sea actinobacterium, Janibacterlimosus P3-3-X1.</title>
        <authorList>
            <person name="Liao L."/>
            <person name="Chen B."/>
        </authorList>
    </citation>
    <scope>NUCLEOTIDE SEQUENCE [LARGE SCALE GENOMIC DNA]</scope>
    <source>
        <strain evidence="1 2">P3-3-X1</strain>
    </source>
</reference>